<organism evidence="2 3">
    <name type="scientific">Eumeta variegata</name>
    <name type="common">Bagworm moth</name>
    <name type="synonym">Eumeta japonica</name>
    <dbReference type="NCBI Taxonomy" id="151549"/>
    <lineage>
        <taxon>Eukaryota</taxon>
        <taxon>Metazoa</taxon>
        <taxon>Ecdysozoa</taxon>
        <taxon>Arthropoda</taxon>
        <taxon>Hexapoda</taxon>
        <taxon>Insecta</taxon>
        <taxon>Pterygota</taxon>
        <taxon>Neoptera</taxon>
        <taxon>Endopterygota</taxon>
        <taxon>Lepidoptera</taxon>
        <taxon>Glossata</taxon>
        <taxon>Ditrysia</taxon>
        <taxon>Tineoidea</taxon>
        <taxon>Psychidae</taxon>
        <taxon>Oiketicinae</taxon>
        <taxon>Eumeta</taxon>
    </lineage>
</organism>
<reference evidence="2 3" key="1">
    <citation type="journal article" date="2019" name="Commun. Biol.">
        <title>The bagworm genome reveals a unique fibroin gene that provides high tensile strength.</title>
        <authorList>
            <person name="Kono N."/>
            <person name="Nakamura H."/>
            <person name="Ohtoshi R."/>
            <person name="Tomita M."/>
            <person name="Numata K."/>
            <person name="Arakawa K."/>
        </authorList>
    </citation>
    <scope>NUCLEOTIDE SEQUENCE [LARGE SCALE GENOMIC DNA]</scope>
</reference>
<dbReference type="Proteomes" id="UP000299102">
    <property type="component" value="Unassembled WGS sequence"/>
</dbReference>
<evidence type="ECO:0000313" key="3">
    <source>
        <dbReference type="Proteomes" id="UP000299102"/>
    </source>
</evidence>
<gene>
    <name evidence="2" type="ORF">EVAR_29326_1</name>
</gene>
<evidence type="ECO:0000256" key="1">
    <source>
        <dbReference type="SAM" id="MobiDB-lite"/>
    </source>
</evidence>
<comment type="caution">
    <text evidence="2">The sequence shown here is derived from an EMBL/GenBank/DDBJ whole genome shotgun (WGS) entry which is preliminary data.</text>
</comment>
<feature type="region of interest" description="Disordered" evidence="1">
    <location>
        <begin position="53"/>
        <end position="72"/>
    </location>
</feature>
<sequence length="72" mass="7987">MVNERHYLFIVGQRQKRIPQERGELTAAAVALDSLVRGTLSVLKLNEKRTECGYDRTGSTKDTANRVSPAGL</sequence>
<proteinExistence type="predicted"/>
<name>A0A4C1WK90_EUMVA</name>
<keyword evidence="3" id="KW-1185">Reference proteome</keyword>
<protein>
    <submittedName>
        <fullName evidence="2">Uncharacterized protein</fullName>
    </submittedName>
</protein>
<dbReference type="AlphaFoldDB" id="A0A4C1WK90"/>
<evidence type="ECO:0000313" key="2">
    <source>
        <dbReference type="EMBL" id="GBP50567.1"/>
    </source>
</evidence>
<dbReference type="EMBL" id="BGZK01000568">
    <property type="protein sequence ID" value="GBP50567.1"/>
    <property type="molecule type" value="Genomic_DNA"/>
</dbReference>
<accession>A0A4C1WK90</accession>